<dbReference type="InterPro" id="IPR023214">
    <property type="entry name" value="HAD_sf"/>
</dbReference>
<dbReference type="InterPro" id="IPR000150">
    <property type="entry name" value="Cof"/>
</dbReference>
<comment type="caution">
    <text evidence="1">The sequence shown here is derived from an EMBL/GenBank/DDBJ whole genome shotgun (WGS) entry which is preliminary data.</text>
</comment>
<reference evidence="1" key="1">
    <citation type="submission" date="2021-01" db="EMBL/GenBank/DDBJ databases">
        <title>Genome public.</title>
        <authorList>
            <person name="Liu C."/>
            <person name="Sun Q."/>
        </authorList>
    </citation>
    <scope>NUCLEOTIDE SEQUENCE</scope>
    <source>
        <strain evidence="1">M6</strain>
    </source>
</reference>
<dbReference type="InterPro" id="IPR036412">
    <property type="entry name" value="HAD-like_sf"/>
</dbReference>
<keyword evidence="2" id="KW-1185">Reference proteome</keyword>
<dbReference type="GO" id="GO:0005829">
    <property type="term" value="C:cytosol"/>
    <property type="evidence" value="ECO:0007669"/>
    <property type="project" value="TreeGrafter"/>
</dbReference>
<protein>
    <submittedName>
        <fullName evidence="1">HAD family phosphatase</fullName>
    </submittedName>
</protein>
<gene>
    <name evidence="1" type="ORF">JKK62_11290</name>
</gene>
<dbReference type="NCBIfam" id="TIGR01484">
    <property type="entry name" value="HAD-SF-IIB"/>
    <property type="match status" value="1"/>
</dbReference>
<name>A0A934WSP1_9FIRM</name>
<dbReference type="PANTHER" id="PTHR10000">
    <property type="entry name" value="PHOSPHOSERINE PHOSPHATASE"/>
    <property type="match status" value="1"/>
</dbReference>
<dbReference type="Gene3D" id="3.30.1240.10">
    <property type="match status" value="1"/>
</dbReference>
<dbReference type="Gene3D" id="3.40.50.1000">
    <property type="entry name" value="HAD superfamily/HAD-like"/>
    <property type="match status" value="1"/>
</dbReference>
<dbReference type="GO" id="GO:0016791">
    <property type="term" value="F:phosphatase activity"/>
    <property type="evidence" value="ECO:0007669"/>
    <property type="project" value="UniProtKB-ARBA"/>
</dbReference>
<dbReference type="PANTHER" id="PTHR10000:SF8">
    <property type="entry name" value="HAD SUPERFAMILY HYDROLASE-LIKE, TYPE 3"/>
    <property type="match status" value="1"/>
</dbReference>
<dbReference type="AlphaFoldDB" id="A0A934WSP1"/>
<organism evidence="1 2">
    <name type="scientific">Ruminococcus difficilis</name>
    <dbReference type="NCBI Taxonomy" id="2763069"/>
    <lineage>
        <taxon>Bacteria</taxon>
        <taxon>Bacillati</taxon>
        <taxon>Bacillota</taxon>
        <taxon>Clostridia</taxon>
        <taxon>Eubacteriales</taxon>
        <taxon>Oscillospiraceae</taxon>
        <taxon>Ruminococcus</taxon>
    </lineage>
</organism>
<dbReference type="SFLD" id="SFLDS00003">
    <property type="entry name" value="Haloacid_Dehalogenase"/>
    <property type="match status" value="1"/>
</dbReference>
<dbReference type="NCBIfam" id="TIGR00099">
    <property type="entry name" value="Cof-subfamily"/>
    <property type="match status" value="1"/>
</dbReference>
<accession>A0A934WSP1</accession>
<sequence length="277" mass="30354">MDIKLLALDLDGTVLRSNNTLSAGMKTALEKAVDSGLEVAVASGRPYSSMPQDILNIDGIDWVIASNGASIYHRGERLRALKLREQDVLDILDLTKAHDLIWEAFIDGVACTDKRYYDDPMRYGCSAAYVSYVRGSRDVSSDMRGFIRDHRRVLDSIEFVCPEQTLRERLWDNIAREVEGVYITSSSAHFVEFMHADATKSGAVGWLSERLGIAQNEIAAAGNADNDRDMLLHAGLGVAVSNATPACLDAADWIVGSCDEDGVSELIERLIGERGAK</sequence>
<evidence type="ECO:0000313" key="2">
    <source>
        <dbReference type="Proteomes" id="UP000633365"/>
    </source>
</evidence>
<evidence type="ECO:0000313" key="1">
    <source>
        <dbReference type="EMBL" id="MBK6089214.1"/>
    </source>
</evidence>
<dbReference type="SUPFAM" id="SSF56784">
    <property type="entry name" value="HAD-like"/>
    <property type="match status" value="1"/>
</dbReference>
<dbReference type="InterPro" id="IPR006379">
    <property type="entry name" value="HAD-SF_hydro_IIB"/>
</dbReference>
<dbReference type="RefSeq" id="WP_092969130.1">
    <property type="nucleotide sequence ID" value="NZ_JAEQMG010000118.1"/>
</dbReference>
<dbReference type="EMBL" id="JAEQMG010000118">
    <property type="protein sequence ID" value="MBK6089214.1"/>
    <property type="molecule type" value="Genomic_DNA"/>
</dbReference>
<dbReference type="Proteomes" id="UP000633365">
    <property type="component" value="Unassembled WGS sequence"/>
</dbReference>
<dbReference type="Pfam" id="PF08282">
    <property type="entry name" value="Hydrolase_3"/>
    <property type="match status" value="1"/>
</dbReference>
<dbReference type="SFLD" id="SFLDG01140">
    <property type="entry name" value="C2.B:_Phosphomannomutase_and_P"/>
    <property type="match status" value="1"/>
</dbReference>
<dbReference type="GO" id="GO:0000287">
    <property type="term" value="F:magnesium ion binding"/>
    <property type="evidence" value="ECO:0007669"/>
    <property type="project" value="TreeGrafter"/>
</dbReference>
<proteinExistence type="predicted"/>